<dbReference type="Proteomes" id="UP000192505">
    <property type="component" value="Unassembled WGS sequence"/>
</dbReference>
<gene>
    <name evidence="1" type="ORF">BWK72_13245</name>
</gene>
<dbReference type="Gene3D" id="2.60.120.10">
    <property type="entry name" value="Jelly Rolls"/>
    <property type="match status" value="1"/>
</dbReference>
<proteinExistence type="predicted"/>
<dbReference type="AlphaFoldDB" id="A0A1W9KSW9"/>
<dbReference type="InterPro" id="IPR014710">
    <property type="entry name" value="RmlC-like_jellyroll"/>
</dbReference>
<name>A0A1W9KSW9_9BURK</name>
<dbReference type="EMBL" id="MTEI01000008">
    <property type="protein sequence ID" value="OQW87493.1"/>
    <property type="molecule type" value="Genomic_DNA"/>
</dbReference>
<protein>
    <recommendedName>
        <fullName evidence="3">HTH crp-type domain-containing protein</fullName>
    </recommendedName>
</protein>
<evidence type="ECO:0000313" key="1">
    <source>
        <dbReference type="EMBL" id="OQW87493.1"/>
    </source>
</evidence>
<sequence length="215" mass="22893">MDAISITADARQLASREVLVPDASQALWRVVSGALRIDSAPAGEASRFVRLALPGDVIGIEHWAGTHEALSQRAVIASQLVPVAADGTEMMHILMESVVVAHQRCREVVTLRTGPAARRIQALLLLFAQSGALEGAAASRTARDVAVPHLADLSDILDVAPETVSRVFGSLRDMAVLEDRKPQKARFSRQALRGLEVVAGMSASLAPRKLRLTGA</sequence>
<organism evidence="1 2">
    <name type="scientific">Rhodoferax ferrireducens</name>
    <dbReference type="NCBI Taxonomy" id="192843"/>
    <lineage>
        <taxon>Bacteria</taxon>
        <taxon>Pseudomonadati</taxon>
        <taxon>Pseudomonadota</taxon>
        <taxon>Betaproteobacteria</taxon>
        <taxon>Burkholderiales</taxon>
        <taxon>Comamonadaceae</taxon>
        <taxon>Rhodoferax</taxon>
    </lineage>
</organism>
<comment type="caution">
    <text evidence="1">The sequence shown here is derived from an EMBL/GenBank/DDBJ whole genome shotgun (WGS) entry which is preliminary data.</text>
</comment>
<accession>A0A1W9KSW9</accession>
<evidence type="ECO:0000313" key="2">
    <source>
        <dbReference type="Proteomes" id="UP000192505"/>
    </source>
</evidence>
<reference evidence="1 2" key="1">
    <citation type="submission" date="2017-01" db="EMBL/GenBank/DDBJ databases">
        <title>Novel large sulfur bacteria in the metagenomes of groundwater-fed chemosynthetic microbial mats in the Lake Huron basin.</title>
        <authorList>
            <person name="Sharrar A.M."/>
            <person name="Flood B.E."/>
            <person name="Bailey J.V."/>
            <person name="Jones D.S."/>
            <person name="Biddanda B."/>
            <person name="Ruberg S.A."/>
            <person name="Marcus D.N."/>
            <person name="Dick G.J."/>
        </authorList>
    </citation>
    <scope>NUCLEOTIDE SEQUENCE [LARGE SCALE GENOMIC DNA]</scope>
    <source>
        <strain evidence="1">A7</strain>
    </source>
</reference>
<evidence type="ECO:0008006" key="3">
    <source>
        <dbReference type="Google" id="ProtNLM"/>
    </source>
</evidence>